<accession>A0A841U6N0</accession>
<dbReference type="AlphaFoldDB" id="A0A841U6N0"/>
<evidence type="ECO:0000256" key="1">
    <source>
        <dbReference type="SAM" id="MobiDB-lite"/>
    </source>
</evidence>
<proteinExistence type="predicted"/>
<evidence type="ECO:0000313" key="2">
    <source>
        <dbReference type="EMBL" id="MBB6693933.1"/>
    </source>
</evidence>
<dbReference type="RefSeq" id="WP_185137913.1">
    <property type="nucleotide sequence ID" value="NZ_BORM01000016.1"/>
</dbReference>
<protein>
    <submittedName>
        <fullName evidence="2">DUF1292 domain-containing protein</fullName>
    </submittedName>
</protein>
<dbReference type="Pfam" id="PF06949">
    <property type="entry name" value="DUF1292"/>
    <property type="match status" value="1"/>
</dbReference>
<keyword evidence="3" id="KW-1185">Reference proteome</keyword>
<comment type="caution">
    <text evidence="2">The sequence shown here is derived from an EMBL/GenBank/DDBJ whole genome shotgun (WGS) entry which is preliminary data.</text>
</comment>
<name>A0A841U6N0_9BACL</name>
<dbReference type="InterPro" id="IPR009711">
    <property type="entry name" value="UPF0473"/>
</dbReference>
<dbReference type="EMBL" id="JACJVR010000081">
    <property type="protein sequence ID" value="MBB6693933.1"/>
    <property type="molecule type" value="Genomic_DNA"/>
</dbReference>
<reference evidence="2 3" key="1">
    <citation type="submission" date="2020-08" db="EMBL/GenBank/DDBJ databases">
        <title>Cohnella phylogeny.</title>
        <authorList>
            <person name="Dunlap C."/>
        </authorList>
    </citation>
    <scope>NUCLEOTIDE SEQUENCE [LARGE SCALE GENOMIC DNA]</scope>
    <source>
        <strain evidence="2 3">DSM 25239</strain>
    </source>
</reference>
<organism evidence="2 3">
    <name type="scientific">Cohnella xylanilytica</name>
    <dbReference type="NCBI Taxonomy" id="557555"/>
    <lineage>
        <taxon>Bacteria</taxon>
        <taxon>Bacillati</taxon>
        <taxon>Bacillota</taxon>
        <taxon>Bacilli</taxon>
        <taxon>Bacillales</taxon>
        <taxon>Paenibacillaceae</taxon>
        <taxon>Cohnella</taxon>
    </lineage>
</organism>
<feature type="region of interest" description="Disordered" evidence="1">
    <location>
        <begin position="63"/>
        <end position="84"/>
    </location>
</feature>
<evidence type="ECO:0000313" key="3">
    <source>
        <dbReference type="Proteomes" id="UP000553776"/>
    </source>
</evidence>
<sequence length="102" mass="11296">MSESALNGRSGSLKSRYGDYVELDGASGESERFRILAELTVGGRSYAILQSDAMRKDGEIEPFRVVPDGNGDPSLETIEDDEEWEEVSEAYDDLLFGSEERP</sequence>
<gene>
    <name evidence="2" type="ORF">H7B90_21265</name>
</gene>
<dbReference type="Proteomes" id="UP000553776">
    <property type="component" value="Unassembled WGS sequence"/>
</dbReference>